<reference evidence="2 3" key="1">
    <citation type="submission" date="2018-02" db="EMBL/GenBank/DDBJ databases">
        <title>The genomes of Aspergillus section Nigri reveals drivers in fungal speciation.</title>
        <authorList>
            <consortium name="DOE Joint Genome Institute"/>
            <person name="Vesth T.C."/>
            <person name="Nybo J."/>
            <person name="Theobald S."/>
            <person name="Brandl J."/>
            <person name="Frisvad J.C."/>
            <person name="Nielsen K.F."/>
            <person name="Lyhne E.K."/>
            <person name="Kogle M.E."/>
            <person name="Kuo A."/>
            <person name="Riley R."/>
            <person name="Clum A."/>
            <person name="Nolan M."/>
            <person name="Lipzen A."/>
            <person name="Salamov A."/>
            <person name="Henrissat B."/>
            <person name="Wiebenga A."/>
            <person name="De vries R.P."/>
            <person name="Grigoriev I.V."/>
            <person name="Mortensen U.H."/>
            <person name="Andersen M.R."/>
            <person name="Baker S.E."/>
        </authorList>
    </citation>
    <scope>NUCLEOTIDE SEQUENCE [LARGE SCALE GENOMIC DNA]</scope>
    <source>
        <strain evidence="2 3">CBS 121593</strain>
    </source>
</reference>
<protein>
    <submittedName>
        <fullName evidence="2">Uncharacterized protein</fullName>
    </submittedName>
</protein>
<sequence>MLRPHLSHLMSVFNRNTSSPSHLEPHLSRSNSPHRSHPTGHLDGSPPSAAGAPSLHSIVLPINADHQAWGSADLKVARPFPWSVLQPLGSAHTIATPCTWPTRRLTSSTPTQIQASESIAWYRARIRG</sequence>
<keyword evidence="3" id="KW-1185">Reference proteome</keyword>
<name>A0A395GY39_9EURO</name>
<evidence type="ECO:0000256" key="1">
    <source>
        <dbReference type="SAM" id="MobiDB-lite"/>
    </source>
</evidence>
<feature type="region of interest" description="Disordered" evidence="1">
    <location>
        <begin position="15"/>
        <end position="53"/>
    </location>
</feature>
<dbReference type="AlphaFoldDB" id="A0A395GY39"/>
<gene>
    <name evidence="2" type="ORF">BO80DRAFT_111937</name>
</gene>
<proteinExistence type="predicted"/>
<organism evidence="2 3">
    <name type="scientific">Aspergillus ibericus CBS 121593</name>
    <dbReference type="NCBI Taxonomy" id="1448316"/>
    <lineage>
        <taxon>Eukaryota</taxon>
        <taxon>Fungi</taxon>
        <taxon>Dikarya</taxon>
        <taxon>Ascomycota</taxon>
        <taxon>Pezizomycotina</taxon>
        <taxon>Eurotiomycetes</taxon>
        <taxon>Eurotiomycetidae</taxon>
        <taxon>Eurotiales</taxon>
        <taxon>Aspergillaceae</taxon>
        <taxon>Aspergillus</taxon>
        <taxon>Aspergillus subgen. Circumdati</taxon>
    </lineage>
</organism>
<dbReference type="GeneID" id="37218291"/>
<evidence type="ECO:0000313" key="2">
    <source>
        <dbReference type="EMBL" id="RAK99994.1"/>
    </source>
</evidence>
<dbReference type="Proteomes" id="UP000249402">
    <property type="component" value="Unassembled WGS sequence"/>
</dbReference>
<evidence type="ECO:0000313" key="3">
    <source>
        <dbReference type="Proteomes" id="UP000249402"/>
    </source>
</evidence>
<accession>A0A395GY39</accession>
<dbReference type="EMBL" id="KZ824443">
    <property type="protein sequence ID" value="RAK99994.1"/>
    <property type="molecule type" value="Genomic_DNA"/>
</dbReference>
<dbReference type="RefSeq" id="XP_025574322.1">
    <property type="nucleotide sequence ID" value="XM_025713426.1"/>
</dbReference>
<dbReference type="VEuPathDB" id="FungiDB:BO80DRAFT_111937"/>